<feature type="transmembrane region" description="Helical" evidence="8">
    <location>
        <begin position="311"/>
        <end position="333"/>
    </location>
</feature>
<keyword evidence="7" id="KW-0807">Transducer</keyword>
<dbReference type="InterPro" id="IPR000276">
    <property type="entry name" value="GPCR_Rhodpsn"/>
</dbReference>
<evidence type="ECO:0000256" key="1">
    <source>
        <dbReference type="ARBA" id="ARBA00004141"/>
    </source>
</evidence>
<evidence type="ECO:0000313" key="11">
    <source>
        <dbReference type="WBParaSite" id="maker-uti_cns_0002232-snap-gene-0.4-mRNA-1"/>
    </source>
</evidence>
<keyword evidence="3 8" id="KW-1133">Transmembrane helix</keyword>
<dbReference type="Pfam" id="PF00001">
    <property type="entry name" value="7tm_1"/>
    <property type="match status" value="1"/>
</dbReference>
<dbReference type="SMART" id="SM01381">
    <property type="entry name" value="7TM_GPCR_Srsx"/>
    <property type="match status" value="1"/>
</dbReference>
<dbReference type="InterPro" id="IPR017452">
    <property type="entry name" value="GPCR_Rhodpsn_7TM"/>
</dbReference>
<feature type="transmembrane region" description="Helical" evidence="8">
    <location>
        <begin position="242"/>
        <end position="263"/>
    </location>
</feature>
<dbReference type="PROSITE" id="PS50262">
    <property type="entry name" value="G_PROTEIN_RECEP_F1_2"/>
    <property type="match status" value="1"/>
</dbReference>
<keyword evidence="10" id="KW-1185">Reference proteome</keyword>
<evidence type="ECO:0000259" key="9">
    <source>
        <dbReference type="PROSITE" id="PS50262"/>
    </source>
</evidence>
<dbReference type="PRINTS" id="PR00237">
    <property type="entry name" value="GPCRRHODOPSN"/>
</dbReference>
<accession>A0A1I8GJP9</accession>
<sequence length="409" mass="46580">MRMIEAKYEELKKDNNASYPLLMAMSCVQVVLIVFGGFGNILLLAAVRRCRHLQRDRIYFVVNLAIFDVILCLFTQPFGIARLMQRYGGWSLGAWACKLVNCITGINMFGSSFSIAAIALDRMRCVLFPTRPPLSSRCLALLLLAIWLTSLLLSCPLLAFANAVPDPMALERNGQTLYFCSEGFDTYHSAKLFYSCVTLLLQFLLPLICIAGSNVAIHCRLQQRMRKRRRHLSQNQFRSRRRFRVSLMLGVIAAGFALAWLPLTVSNAVHDYSNWRQWLLWQQNRSSSDEVSKSQQQQQQQPLLGDRNAELHSLCLTVILVSPCINATVYGFFNDKLKEQYRNILRELLHKFINVWRRFRSLCNPVCHLHQDAAIESPLRSASTESVKDEGVNEVAVRSCSCGSCKIEE</sequence>
<feature type="transmembrane region" description="Helical" evidence="8">
    <location>
        <begin position="139"/>
        <end position="161"/>
    </location>
</feature>
<evidence type="ECO:0000313" key="10">
    <source>
        <dbReference type="Proteomes" id="UP000095280"/>
    </source>
</evidence>
<dbReference type="WBParaSite" id="maker-uti_cns_0002232-snap-gene-0.4-mRNA-1">
    <property type="protein sequence ID" value="maker-uti_cns_0002232-snap-gene-0.4-mRNA-1"/>
    <property type="gene ID" value="maker-uti_cns_0002232-snap-gene-0.4"/>
</dbReference>
<dbReference type="Proteomes" id="UP000095280">
    <property type="component" value="Unplaced"/>
</dbReference>
<feature type="domain" description="G-protein coupled receptors family 1 profile" evidence="9">
    <location>
        <begin position="39"/>
        <end position="330"/>
    </location>
</feature>
<feature type="transmembrane region" description="Helical" evidence="8">
    <location>
        <begin position="58"/>
        <end position="80"/>
    </location>
</feature>
<dbReference type="Gene3D" id="1.20.1070.10">
    <property type="entry name" value="Rhodopsin 7-helix transmembrane proteins"/>
    <property type="match status" value="1"/>
</dbReference>
<dbReference type="GO" id="GO:0004930">
    <property type="term" value="F:G protein-coupled receptor activity"/>
    <property type="evidence" value="ECO:0007669"/>
    <property type="project" value="UniProtKB-KW"/>
</dbReference>
<dbReference type="PROSITE" id="PS51257">
    <property type="entry name" value="PROKAR_LIPOPROTEIN"/>
    <property type="match status" value="1"/>
</dbReference>
<keyword evidence="6" id="KW-0675">Receptor</keyword>
<feature type="transmembrane region" description="Helical" evidence="8">
    <location>
        <begin position="192"/>
        <end position="221"/>
    </location>
</feature>
<evidence type="ECO:0000256" key="5">
    <source>
        <dbReference type="ARBA" id="ARBA00023136"/>
    </source>
</evidence>
<keyword evidence="4" id="KW-0297">G-protein coupled receptor</keyword>
<dbReference type="PANTHER" id="PTHR24235:SF12">
    <property type="entry name" value="G-PROTEIN COUPLED RECEPTORS FAMILY 1 PROFILE DOMAIN-CONTAINING PROTEIN"/>
    <property type="match status" value="1"/>
</dbReference>
<dbReference type="PANTHER" id="PTHR24235">
    <property type="entry name" value="NEUROPEPTIDE Y RECEPTOR"/>
    <property type="match status" value="1"/>
</dbReference>
<evidence type="ECO:0000256" key="2">
    <source>
        <dbReference type="ARBA" id="ARBA00022692"/>
    </source>
</evidence>
<evidence type="ECO:0000256" key="7">
    <source>
        <dbReference type="ARBA" id="ARBA00023224"/>
    </source>
</evidence>
<dbReference type="GO" id="GO:0016020">
    <property type="term" value="C:membrane"/>
    <property type="evidence" value="ECO:0007669"/>
    <property type="project" value="UniProtKB-SubCell"/>
</dbReference>
<proteinExistence type="predicted"/>
<evidence type="ECO:0000256" key="3">
    <source>
        <dbReference type="ARBA" id="ARBA00022989"/>
    </source>
</evidence>
<dbReference type="AlphaFoldDB" id="A0A1I8GJP9"/>
<organism evidence="10 11">
    <name type="scientific">Macrostomum lignano</name>
    <dbReference type="NCBI Taxonomy" id="282301"/>
    <lineage>
        <taxon>Eukaryota</taxon>
        <taxon>Metazoa</taxon>
        <taxon>Spiralia</taxon>
        <taxon>Lophotrochozoa</taxon>
        <taxon>Platyhelminthes</taxon>
        <taxon>Rhabditophora</taxon>
        <taxon>Macrostomorpha</taxon>
        <taxon>Macrostomida</taxon>
        <taxon>Macrostomidae</taxon>
        <taxon>Macrostomum</taxon>
    </lineage>
</organism>
<evidence type="ECO:0000256" key="6">
    <source>
        <dbReference type="ARBA" id="ARBA00023170"/>
    </source>
</evidence>
<dbReference type="SUPFAM" id="SSF81321">
    <property type="entry name" value="Family A G protein-coupled receptor-like"/>
    <property type="match status" value="1"/>
</dbReference>
<evidence type="ECO:0000256" key="8">
    <source>
        <dbReference type="SAM" id="Phobius"/>
    </source>
</evidence>
<evidence type="ECO:0000256" key="4">
    <source>
        <dbReference type="ARBA" id="ARBA00023040"/>
    </source>
</evidence>
<keyword evidence="5 8" id="KW-0472">Membrane</keyword>
<feature type="transmembrane region" description="Helical" evidence="8">
    <location>
        <begin position="92"/>
        <end position="118"/>
    </location>
</feature>
<comment type="subcellular location">
    <subcellularLocation>
        <location evidence="1">Membrane</location>
        <topology evidence="1">Multi-pass membrane protein</topology>
    </subcellularLocation>
</comment>
<name>A0A1I8GJP9_9PLAT</name>
<feature type="transmembrane region" description="Helical" evidence="8">
    <location>
        <begin position="20"/>
        <end position="46"/>
    </location>
</feature>
<protein>
    <submittedName>
        <fullName evidence="11">G_PROTEIN_RECEP_F1_2 domain-containing protein</fullName>
    </submittedName>
</protein>
<reference evidence="11" key="1">
    <citation type="submission" date="2016-11" db="UniProtKB">
        <authorList>
            <consortium name="WormBaseParasite"/>
        </authorList>
    </citation>
    <scope>IDENTIFICATION</scope>
</reference>
<keyword evidence="2 8" id="KW-0812">Transmembrane</keyword>